<dbReference type="InterPro" id="IPR015422">
    <property type="entry name" value="PyrdxlP-dep_Trfase_small"/>
</dbReference>
<evidence type="ECO:0000256" key="10">
    <source>
        <dbReference type="PIRSR" id="PIRSR000524-50"/>
    </source>
</evidence>
<evidence type="ECO:0000256" key="2">
    <source>
        <dbReference type="ARBA" id="ARBA00022576"/>
    </source>
</evidence>
<name>D2QWJ6_PIRSD</name>
<feature type="domain" description="Aminotransferase class V" evidence="11">
    <location>
        <begin position="27"/>
        <end position="308"/>
    </location>
</feature>
<dbReference type="HAMAP" id="MF_01376">
    <property type="entry name" value="PhnW_aminotrans_5"/>
    <property type="match status" value="1"/>
</dbReference>
<comment type="catalytic activity">
    <reaction evidence="7">
        <text>(2-aminoethyl)phosphonate + pyruvate = phosphonoacetaldehyde + L-alanine</text>
        <dbReference type="Rhea" id="RHEA:17021"/>
        <dbReference type="ChEBI" id="CHEBI:15361"/>
        <dbReference type="ChEBI" id="CHEBI:57418"/>
        <dbReference type="ChEBI" id="CHEBI:57972"/>
        <dbReference type="ChEBI" id="CHEBI:58383"/>
        <dbReference type="EC" id="2.6.1.37"/>
    </reaction>
</comment>
<dbReference type="NCBIfam" id="TIGR03301">
    <property type="entry name" value="PhnW-AepZ"/>
    <property type="match status" value="1"/>
</dbReference>
<evidence type="ECO:0000256" key="9">
    <source>
        <dbReference type="PIRSR" id="PIRSR000524-1"/>
    </source>
</evidence>
<evidence type="ECO:0000256" key="1">
    <source>
        <dbReference type="ARBA" id="ARBA00001933"/>
    </source>
</evidence>
<dbReference type="eggNOG" id="COG0075">
    <property type="taxonomic scope" value="Bacteria"/>
</dbReference>
<keyword evidence="4 10" id="KW-0663">Pyridoxal phosphate</keyword>
<dbReference type="STRING" id="530564.Psta_3135"/>
<dbReference type="InterPro" id="IPR000192">
    <property type="entry name" value="Aminotrans_V_dom"/>
</dbReference>
<dbReference type="Gene3D" id="3.90.1150.10">
    <property type="entry name" value="Aspartate Aminotransferase, domain 1"/>
    <property type="match status" value="1"/>
</dbReference>
<keyword evidence="5 12" id="KW-0670">Pyruvate</keyword>
<sequence>MTIPAAKDKPLFTPGPLTTSLSVRTAMLRDLGSRDATFMTAVKETREKLLEIAGVSQADGYEAVLMQGSGTFGVEAVFSTFSPPAARWLIVSNGAYGDRMAKICRTLKIDHQVLACEETQQPNLAEIQQTLEQSKFTALAVVHCETTSGILNPIEEIGAIAAKQGITYFVDSMSAFGGIDFSLKNCQIDCLVSSANKCVEGVPGFSFAICKRELLERSIGNARSLSLDLVDQWQVMEKTGQFRFTPPTHVILAFRQALAELEAEGGAAGRAQRYRENHQTILAETRKLGFTELLPPELQAPIITSLRYPTHPNFSFDRFYELLSERGFVIYPGKVSRADCFRIGNIGRLFASDMKMLASALREVLAEMQIPVPLN</sequence>
<evidence type="ECO:0000259" key="11">
    <source>
        <dbReference type="Pfam" id="PF00266"/>
    </source>
</evidence>
<dbReference type="PIRSF" id="PIRSF000524">
    <property type="entry name" value="SPT"/>
    <property type="match status" value="1"/>
</dbReference>
<accession>D2QWJ6</accession>
<dbReference type="InterPro" id="IPR012703">
    <property type="entry name" value="NH2EtPonate_pyrv_transaminase"/>
</dbReference>
<keyword evidence="3" id="KW-0808">Transferase</keyword>
<dbReference type="Proteomes" id="UP000001887">
    <property type="component" value="Chromosome"/>
</dbReference>
<feature type="binding site" evidence="9">
    <location>
        <position position="342"/>
    </location>
    <ligand>
        <name>substrate</name>
    </ligand>
</feature>
<dbReference type="HOGENOM" id="CLU_027686_3_1_0"/>
<dbReference type="OrthoDB" id="389074at2"/>
<reference evidence="12 13" key="1">
    <citation type="journal article" date="2009" name="Stand. Genomic Sci.">
        <title>Complete genome sequence of Pirellula staleyi type strain (ATCC 27377).</title>
        <authorList>
            <person name="Clum A."/>
            <person name="Tindall B.J."/>
            <person name="Sikorski J."/>
            <person name="Ivanova N."/>
            <person name="Mavrommatis K."/>
            <person name="Lucas S."/>
            <person name="Glavina del Rio T."/>
            <person name="Nolan M."/>
            <person name="Chen F."/>
            <person name="Tice H."/>
            <person name="Pitluck S."/>
            <person name="Cheng J.F."/>
            <person name="Chertkov O."/>
            <person name="Brettin T."/>
            <person name="Han C."/>
            <person name="Detter J.C."/>
            <person name="Kuske C."/>
            <person name="Bruce D."/>
            <person name="Goodwin L."/>
            <person name="Ovchinikova G."/>
            <person name="Pati A."/>
            <person name="Mikhailova N."/>
            <person name="Chen A."/>
            <person name="Palaniappan K."/>
            <person name="Land M."/>
            <person name="Hauser L."/>
            <person name="Chang Y.J."/>
            <person name="Jeffries C.D."/>
            <person name="Chain P."/>
            <person name="Rohde M."/>
            <person name="Goker M."/>
            <person name="Bristow J."/>
            <person name="Eisen J.A."/>
            <person name="Markowitz V."/>
            <person name="Hugenholtz P."/>
            <person name="Kyrpides N.C."/>
            <person name="Klenk H.P."/>
            <person name="Lapidus A."/>
        </authorList>
    </citation>
    <scope>NUCLEOTIDE SEQUENCE [LARGE SCALE GENOMIC DNA]</scope>
    <source>
        <strain evidence="13">ATCC 27377 / DSM 6068 / ICPB 4128</strain>
    </source>
</reference>
<organism evidence="12 13">
    <name type="scientific">Pirellula staleyi (strain ATCC 27377 / DSM 6068 / ICPB 4128)</name>
    <name type="common">Pirella staleyi</name>
    <dbReference type="NCBI Taxonomy" id="530564"/>
    <lineage>
        <taxon>Bacteria</taxon>
        <taxon>Pseudomonadati</taxon>
        <taxon>Planctomycetota</taxon>
        <taxon>Planctomycetia</taxon>
        <taxon>Pirellulales</taxon>
        <taxon>Pirellulaceae</taxon>
        <taxon>Pirellula</taxon>
    </lineage>
</organism>
<keyword evidence="2" id="KW-0032">Aminotransferase</keyword>
<feature type="modified residue" description="N6-(pyridoxal phosphate)lysine" evidence="10">
    <location>
        <position position="197"/>
    </location>
</feature>
<dbReference type="Pfam" id="PF00266">
    <property type="entry name" value="Aminotran_5"/>
    <property type="match status" value="1"/>
</dbReference>
<dbReference type="PANTHER" id="PTHR42778:SF1">
    <property type="entry name" value="2-AMINOETHYLPHOSPHONATE--PYRUVATE TRANSAMINASE"/>
    <property type="match status" value="1"/>
</dbReference>
<evidence type="ECO:0000256" key="6">
    <source>
        <dbReference type="ARBA" id="ARBA00044521"/>
    </source>
</evidence>
<dbReference type="NCBIfam" id="TIGR02326">
    <property type="entry name" value="transamin_PhnW"/>
    <property type="match status" value="1"/>
</dbReference>
<dbReference type="GO" id="GO:0019700">
    <property type="term" value="P:organic phosphonate catabolic process"/>
    <property type="evidence" value="ECO:0007669"/>
    <property type="project" value="UniProtKB-UniRule"/>
</dbReference>
<dbReference type="NCBIfam" id="NF010006">
    <property type="entry name" value="PRK13479.1"/>
    <property type="match status" value="1"/>
</dbReference>
<dbReference type="EC" id="2.6.1.37" evidence="6 8"/>
<dbReference type="InterPro" id="IPR015421">
    <property type="entry name" value="PyrdxlP-dep_Trfase_major"/>
</dbReference>
<evidence type="ECO:0000256" key="3">
    <source>
        <dbReference type="ARBA" id="ARBA00022679"/>
    </source>
</evidence>
<evidence type="ECO:0000256" key="7">
    <source>
        <dbReference type="ARBA" id="ARBA00049460"/>
    </source>
</evidence>
<evidence type="ECO:0000256" key="5">
    <source>
        <dbReference type="ARBA" id="ARBA00023317"/>
    </source>
</evidence>
<dbReference type="InterPro" id="IPR024169">
    <property type="entry name" value="SP_NH2Trfase/AEP_transaminase"/>
</dbReference>
<keyword evidence="13" id="KW-1185">Reference proteome</keyword>
<dbReference type="SUPFAM" id="SSF53383">
    <property type="entry name" value="PLP-dependent transferases"/>
    <property type="match status" value="1"/>
</dbReference>
<dbReference type="AlphaFoldDB" id="D2QWJ6"/>
<dbReference type="PANTHER" id="PTHR42778">
    <property type="entry name" value="2-AMINOETHYLPHOSPHONATE--PYRUVATE TRANSAMINASE"/>
    <property type="match status" value="1"/>
</dbReference>
<dbReference type="GO" id="GO:0047304">
    <property type="term" value="F:2-aminoethylphosphonate-pyruvate transaminase activity"/>
    <property type="evidence" value="ECO:0007669"/>
    <property type="project" value="UniProtKB-UniRule"/>
</dbReference>
<gene>
    <name evidence="12" type="ordered locus">Psta_3135</name>
</gene>
<comment type="cofactor">
    <cofactor evidence="1 10">
        <name>pyridoxal 5'-phosphate</name>
        <dbReference type="ChEBI" id="CHEBI:597326"/>
    </cofactor>
</comment>
<dbReference type="Gene3D" id="3.40.640.10">
    <property type="entry name" value="Type I PLP-dependent aspartate aminotransferase-like (Major domain)"/>
    <property type="match status" value="1"/>
</dbReference>
<evidence type="ECO:0000256" key="4">
    <source>
        <dbReference type="ARBA" id="ARBA00022898"/>
    </source>
</evidence>
<proteinExistence type="inferred from homology"/>
<dbReference type="EMBL" id="CP001848">
    <property type="protein sequence ID" value="ADB17799.1"/>
    <property type="molecule type" value="Genomic_DNA"/>
</dbReference>
<evidence type="ECO:0000313" key="13">
    <source>
        <dbReference type="Proteomes" id="UP000001887"/>
    </source>
</evidence>
<dbReference type="KEGG" id="psl:Psta_3135"/>
<dbReference type="InterPro" id="IPR015424">
    <property type="entry name" value="PyrdxlP-dep_Trfase"/>
</dbReference>
<evidence type="ECO:0000256" key="8">
    <source>
        <dbReference type="NCBIfam" id="TIGR02326"/>
    </source>
</evidence>
<protein>
    <recommendedName>
        <fullName evidence="6 8">2-aminoethylphosphonate--pyruvate transaminase</fullName>
        <ecNumber evidence="6 8">2.6.1.37</ecNumber>
    </recommendedName>
</protein>
<evidence type="ECO:0000313" key="12">
    <source>
        <dbReference type="EMBL" id="ADB17799.1"/>
    </source>
</evidence>